<keyword evidence="1" id="KW-0732">Signal</keyword>
<accession>A0A2A2G766</accession>
<reference evidence="2 3" key="1">
    <citation type="submission" date="2017-08" db="EMBL/GenBank/DDBJ databases">
        <title>Aliifodinibius alkalisoli sp. nov., isolated from saline alkaline soil.</title>
        <authorList>
            <person name="Liu D."/>
            <person name="Zhang G."/>
        </authorList>
    </citation>
    <scope>NUCLEOTIDE SEQUENCE [LARGE SCALE GENOMIC DNA]</scope>
    <source>
        <strain evidence="2 3">WN023</strain>
    </source>
</reference>
<name>A0A2A2G766_9BACT</name>
<gene>
    <name evidence="2" type="ORF">CK503_15655</name>
</gene>
<evidence type="ECO:0000256" key="1">
    <source>
        <dbReference type="SAM" id="SignalP"/>
    </source>
</evidence>
<dbReference type="AlphaFoldDB" id="A0A2A2G766"/>
<feature type="signal peptide" evidence="1">
    <location>
        <begin position="1"/>
        <end position="31"/>
    </location>
</feature>
<protein>
    <recommendedName>
        <fullName evidence="4">Toxin-antitoxin system YwqK family antitoxin</fullName>
    </recommendedName>
</protein>
<dbReference type="Gene3D" id="3.90.930.1">
    <property type="match status" value="1"/>
</dbReference>
<comment type="caution">
    <text evidence="2">The sequence shown here is derived from an EMBL/GenBank/DDBJ whole genome shotgun (WGS) entry which is preliminary data.</text>
</comment>
<sequence length="203" mass="23190">MFRKYSPFLTGSKTALLLPILALLTLTFCSQKTNHSDSNSSKLDHVPELHVDFNRSEELGIPKTLAARFTTSGELFTGTQKVYNTENDSLYMKYYFKDGIETKVIHYKKDGDINKLIKGRYLNKLIVKEIYTNGVLLYQNVPPTESEDGIGHLRGWHENGQLSVETTYTGDQVRQGLLIEYDEEGNIITQERYEDGKLVETIK</sequence>
<evidence type="ECO:0000313" key="2">
    <source>
        <dbReference type="EMBL" id="PAU92667.1"/>
    </source>
</evidence>
<organism evidence="2 3">
    <name type="scientific">Fodinibius salipaludis</name>
    <dbReference type="NCBI Taxonomy" id="2032627"/>
    <lineage>
        <taxon>Bacteria</taxon>
        <taxon>Pseudomonadati</taxon>
        <taxon>Balneolota</taxon>
        <taxon>Balneolia</taxon>
        <taxon>Balneolales</taxon>
        <taxon>Balneolaceae</taxon>
        <taxon>Fodinibius</taxon>
    </lineage>
</organism>
<dbReference type="EMBL" id="NSKE01000016">
    <property type="protein sequence ID" value="PAU92667.1"/>
    <property type="molecule type" value="Genomic_DNA"/>
</dbReference>
<keyword evidence="3" id="KW-1185">Reference proteome</keyword>
<dbReference type="Proteomes" id="UP000218831">
    <property type="component" value="Unassembled WGS sequence"/>
</dbReference>
<feature type="chain" id="PRO_5012132477" description="Toxin-antitoxin system YwqK family antitoxin" evidence="1">
    <location>
        <begin position="32"/>
        <end position="203"/>
    </location>
</feature>
<evidence type="ECO:0000313" key="3">
    <source>
        <dbReference type="Proteomes" id="UP000218831"/>
    </source>
</evidence>
<proteinExistence type="predicted"/>
<evidence type="ECO:0008006" key="4">
    <source>
        <dbReference type="Google" id="ProtNLM"/>
    </source>
</evidence>